<organism evidence="1">
    <name type="scientific">Rhizophora mucronata</name>
    <name type="common">Asiatic mangrove</name>
    <dbReference type="NCBI Taxonomy" id="61149"/>
    <lineage>
        <taxon>Eukaryota</taxon>
        <taxon>Viridiplantae</taxon>
        <taxon>Streptophyta</taxon>
        <taxon>Embryophyta</taxon>
        <taxon>Tracheophyta</taxon>
        <taxon>Spermatophyta</taxon>
        <taxon>Magnoliopsida</taxon>
        <taxon>eudicotyledons</taxon>
        <taxon>Gunneridae</taxon>
        <taxon>Pentapetalae</taxon>
        <taxon>rosids</taxon>
        <taxon>fabids</taxon>
        <taxon>Malpighiales</taxon>
        <taxon>Rhizophoraceae</taxon>
        <taxon>Rhizophora</taxon>
    </lineage>
</organism>
<name>A0A2P2PRX5_RHIMU</name>
<protein>
    <submittedName>
        <fullName evidence="1">Uncharacterized protein</fullName>
    </submittedName>
</protein>
<dbReference type="AlphaFoldDB" id="A0A2P2PRX5"/>
<proteinExistence type="predicted"/>
<accession>A0A2P2PRX5</accession>
<sequence>MFYDGRYSIYFLFQSFPVDYLQCLIRQE</sequence>
<dbReference type="EMBL" id="GGEC01076915">
    <property type="protein sequence ID" value="MBX57399.1"/>
    <property type="molecule type" value="Transcribed_RNA"/>
</dbReference>
<reference evidence="1" key="1">
    <citation type="submission" date="2018-02" db="EMBL/GenBank/DDBJ databases">
        <title>Rhizophora mucronata_Transcriptome.</title>
        <authorList>
            <person name="Meera S.P."/>
            <person name="Sreeshan A."/>
            <person name="Augustine A."/>
        </authorList>
    </citation>
    <scope>NUCLEOTIDE SEQUENCE</scope>
    <source>
        <tissue evidence="1">Leaf</tissue>
    </source>
</reference>
<evidence type="ECO:0000313" key="1">
    <source>
        <dbReference type="EMBL" id="MBX57399.1"/>
    </source>
</evidence>